<evidence type="ECO:0000256" key="1">
    <source>
        <dbReference type="ARBA" id="ARBA00022729"/>
    </source>
</evidence>
<dbReference type="EMBL" id="CP005973">
    <property type="protein sequence ID" value="AJR06369.1"/>
    <property type="molecule type" value="Genomic_DNA"/>
</dbReference>
<dbReference type="InterPro" id="IPR053713">
    <property type="entry name" value="Bact_OM_Channel_sf"/>
</dbReference>
<keyword evidence="1 2" id="KW-0732">Signal</keyword>
<dbReference type="STRING" id="658445.H744_1c1346"/>
<reference evidence="3 4" key="1">
    <citation type="submission" date="2013-05" db="EMBL/GenBank/DDBJ databases">
        <title>Complete genome sequence of the lipase-producing bacterium Photobacterium gaetbulicola Gung47.</title>
        <authorList>
            <person name="Kim Y.-O."/>
        </authorList>
    </citation>
    <scope>NUCLEOTIDE SEQUENCE [LARGE SCALE GENOMIC DNA]</scope>
    <source>
        <strain evidence="3 4">Gung47</strain>
    </source>
</reference>
<protein>
    <recommendedName>
        <fullName evidence="5">Outer membrane protein</fullName>
    </recommendedName>
</protein>
<dbReference type="Gene3D" id="2.40.160.40">
    <property type="entry name" value="monomeric porin ompg"/>
    <property type="match status" value="1"/>
</dbReference>
<dbReference type="AlphaFoldDB" id="A0A0C5WMT1"/>
<dbReference type="SUPFAM" id="SSF56935">
    <property type="entry name" value="Porins"/>
    <property type="match status" value="1"/>
</dbReference>
<dbReference type="KEGG" id="pgb:H744_1c1346"/>
<evidence type="ECO:0000313" key="3">
    <source>
        <dbReference type="EMBL" id="AJR06369.1"/>
    </source>
</evidence>
<dbReference type="HOGENOM" id="CLU_1077103_0_0_6"/>
<dbReference type="Proteomes" id="UP000032303">
    <property type="component" value="Chromosome 1"/>
</dbReference>
<keyword evidence="4" id="KW-1185">Reference proteome</keyword>
<dbReference type="PATRIC" id="fig|658445.3.peg.1460"/>
<feature type="chain" id="PRO_5002195324" description="Outer membrane protein" evidence="2">
    <location>
        <begin position="21"/>
        <end position="258"/>
    </location>
</feature>
<gene>
    <name evidence="3" type="ORF">H744_1c1346</name>
</gene>
<feature type="signal peptide" evidence="2">
    <location>
        <begin position="1"/>
        <end position="20"/>
    </location>
</feature>
<evidence type="ECO:0008006" key="5">
    <source>
        <dbReference type="Google" id="ProtNLM"/>
    </source>
</evidence>
<proteinExistence type="predicted"/>
<organism evidence="3 4">
    <name type="scientific">Photobacterium gaetbulicola Gung47</name>
    <dbReference type="NCBI Taxonomy" id="658445"/>
    <lineage>
        <taxon>Bacteria</taxon>
        <taxon>Pseudomonadati</taxon>
        <taxon>Pseudomonadota</taxon>
        <taxon>Gammaproteobacteria</taxon>
        <taxon>Vibrionales</taxon>
        <taxon>Vibrionaceae</taxon>
        <taxon>Photobacterium</taxon>
    </lineage>
</organism>
<name>A0A0C5WMT1_9GAMM</name>
<sequence length="258" mass="28891">MMNSKMLITAGLLLTTNVWAFGEEPIASHDLKIVSEHRGHFSRDYMEFGSNFGKVGPGLLMTTLEYHSWAKDMRKNGFIPIEGDLADANSVDSFFAPGFMYFVPISQKMAAGPLAKYQFDDGHRSMLKSGFGGMYNHGNGFYAFAMYRFDRGLSSKLDRISYATSDVDRKDLVLGYQSTGWDINLRAAHFHFVRSSTRNVAKALGHKAEFAEAELTAEYKGFKQFSPYASVIWESKDQYANPTAFGNNGFAVGLKLHF</sequence>
<accession>A0A0C5WMT1</accession>
<evidence type="ECO:0000313" key="4">
    <source>
        <dbReference type="Proteomes" id="UP000032303"/>
    </source>
</evidence>
<evidence type="ECO:0000256" key="2">
    <source>
        <dbReference type="SAM" id="SignalP"/>
    </source>
</evidence>